<keyword evidence="3" id="KW-1185">Reference proteome</keyword>
<feature type="region of interest" description="Disordered" evidence="1">
    <location>
        <begin position="1"/>
        <end position="56"/>
    </location>
</feature>
<evidence type="ECO:0000313" key="2">
    <source>
        <dbReference type="EMBL" id="KAH7948230.1"/>
    </source>
</evidence>
<dbReference type="VEuPathDB" id="VectorBase:RSAN_029404"/>
<sequence length="227" mass="24349">MTNAKEEEDASEDKGEKAVTSSRTATRTADKAMKRTAGDYGDPERMATVGEPTVDEAPAMVAVEDKGCKGAKTHAAETVAAAATMTNAKEEEDASEDKGEKAVTSSRTATRTADEAMKRTDELFYIAENRKAPTAETCSVLFGSLCGPLTSEVHNWTIQIRAPSMSRAHVDDQHERTQCNAQPSIGLEGPASAQGGQLRLDERDPRSQVCDDVICRGGMLGKRGLKR</sequence>
<organism evidence="2 3">
    <name type="scientific">Rhipicephalus sanguineus</name>
    <name type="common">Brown dog tick</name>
    <name type="synonym">Ixodes sanguineus</name>
    <dbReference type="NCBI Taxonomy" id="34632"/>
    <lineage>
        <taxon>Eukaryota</taxon>
        <taxon>Metazoa</taxon>
        <taxon>Ecdysozoa</taxon>
        <taxon>Arthropoda</taxon>
        <taxon>Chelicerata</taxon>
        <taxon>Arachnida</taxon>
        <taxon>Acari</taxon>
        <taxon>Parasitiformes</taxon>
        <taxon>Ixodida</taxon>
        <taxon>Ixodoidea</taxon>
        <taxon>Ixodidae</taxon>
        <taxon>Rhipicephalinae</taxon>
        <taxon>Rhipicephalus</taxon>
        <taxon>Rhipicephalus</taxon>
    </lineage>
</organism>
<feature type="compositionally biased region" description="Basic and acidic residues" evidence="1">
    <location>
        <begin position="28"/>
        <end position="45"/>
    </location>
</feature>
<reference evidence="2" key="2">
    <citation type="submission" date="2021-09" db="EMBL/GenBank/DDBJ databases">
        <authorList>
            <person name="Jia N."/>
            <person name="Wang J."/>
            <person name="Shi W."/>
            <person name="Du L."/>
            <person name="Sun Y."/>
            <person name="Zhan W."/>
            <person name="Jiang J."/>
            <person name="Wang Q."/>
            <person name="Zhang B."/>
            <person name="Ji P."/>
            <person name="Sakyi L.B."/>
            <person name="Cui X."/>
            <person name="Yuan T."/>
            <person name="Jiang B."/>
            <person name="Yang W."/>
            <person name="Lam T.T.-Y."/>
            <person name="Chang Q."/>
            <person name="Ding S."/>
            <person name="Wang X."/>
            <person name="Zhu J."/>
            <person name="Ruan X."/>
            <person name="Zhao L."/>
            <person name="Wei J."/>
            <person name="Que T."/>
            <person name="Du C."/>
            <person name="Cheng J."/>
            <person name="Dai P."/>
            <person name="Han X."/>
            <person name="Huang E."/>
            <person name="Gao Y."/>
            <person name="Liu J."/>
            <person name="Shao H."/>
            <person name="Ye R."/>
            <person name="Li L."/>
            <person name="Wei W."/>
            <person name="Wang X."/>
            <person name="Wang C."/>
            <person name="Huo Q."/>
            <person name="Li W."/>
            <person name="Guo W."/>
            <person name="Chen H."/>
            <person name="Chen S."/>
            <person name="Zhou L."/>
            <person name="Zhou L."/>
            <person name="Ni X."/>
            <person name="Tian J."/>
            <person name="Zhou Y."/>
            <person name="Sheng Y."/>
            <person name="Liu T."/>
            <person name="Pan Y."/>
            <person name="Xia L."/>
            <person name="Li J."/>
            <person name="Zhao F."/>
            <person name="Cao W."/>
        </authorList>
    </citation>
    <scope>NUCLEOTIDE SEQUENCE</scope>
    <source>
        <strain evidence="2">Rsan-2018</strain>
        <tissue evidence="2">Larvae</tissue>
    </source>
</reference>
<gene>
    <name evidence="2" type="ORF">HPB52_019599</name>
</gene>
<name>A0A9D4PPN4_RHISA</name>
<dbReference type="AlphaFoldDB" id="A0A9D4PPN4"/>
<evidence type="ECO:0000313" key="3">
    <source>
        <dbReference type="Proteomes" id="UP000821837"/>
    </source>
</evidence>
<evidence type="ECO:0000256" key="1">
    <source>
        <dbReference type="SAM" id="MobiDB-lite"/>
    </source>
</evidence>
<feature type="region of interest" description="Disordered" evidence="1">
    <location>
        <begin position="86"/>
        <end position="113"/>
    </location>
</feature>
<feature type="compositionally biased region" description="Acidic residues" evidence="1">
    <location>
        <begin position="1"/>
        <end position="11"/>
    </location>
</feature>
<proteinExistence type="predicted"/>
<comment type="caution">
    <text evidence="2">The sequence shown here is derived from an EMBL/GenBank/DDBJ whole genome shotgun (WGS) entry which is preliminary data.</text>
</comment>
<feature type="region of interest" description="Disordered" evidence="1">
    <location>
        <begin position="174"/>
        <end position="204"/>
    </location>
</feature>
<dbReference type="Proteomes" id="UP000821837">
    <property type="component" value="Chromosome 6"/>
</dbReference>
<protein>
    <submittedName>
        <fullName evidence="2">Uncharacterized protein</fullName>
    </submittedName>
</protein>
<dbReference type="EMBL" id="JABSTV010001252">
    <property type="protein sequence ID" value="KAH7948230.1"/>
    <property type="molecule type" value="Genomic_DNA"/>
</dbReference>
<accession>A0A9D4PPN4</accession>
<reference evidence="2" key="1">
    <citation type="journal article" date="2020" name="Cell">
        <title>Large-Scale Comparative Analyses of Tick Genomes Elucidate Their Genetic Diversity and Vector Capacities.</title>
        <authorList>
            <consortium name="Tick Genome and Microbiome Consortium (TIGMIC)"/>
            <person name="Jia N."/>
            <person name="Wang J."/>
            <person name="Shi W."/>
            <person name="Du L."/>
            <person name="Sun Y."/>
            <person name="Zhan W."/>
            <person name="Jiang J.F."/>
            <person name="Wang Q."/>
            <person name="Zhang B."/>
            <person name="Ji P."/>
            <person name="Bell-Sakyi L."/>
            <person name="Cui X.M."/>
            <person name="Yuan T.T."/>
            <person name="Jiang B.G."/>
            <person name="Yang W.F."/>
            <person name="Lam T.T."/>
            <person name="Chang Q.C."/>
            <person name="Ding S.J."/>
            <person name="Wang X.J."/>
            <person name="Zhu J.G."/>
            <person name="Ruan X.D."/>
            <person name="Zhao L."/>
            <person name="Wei J.T."/>
            <person name="Ye R.Z."/>
            <person name="Que T.C."/>
            <person name="Du C.H."/>
            <person name="Zhou Y.H."/>
            <person name="Cheng J.X."/>
            <person name="Dai P.F."/>
            <person name="Guo W.B."/>
            <person name="Han X.H."/>
            <person name="Huang E.J."/>
            <person name="Li L.F."/>
            <person name="Wei W."/>
            <person name="Gao Y.C."/>
            <person name="Liu J.Z."/>
            <person name="Shao H.Z."/>
            <person name="Wang X."/>
            <person name="Wang C.C."/>
            <person name="Yang T.C."/>
            <person name="Huo Q.B."/>
            <person name="Li W."/>
            <person name="Chen H.Y."/>
            <person name="Chen S.E."/>
            <person name="Zhou L.G."/>
            <person name="Ni X.B."/>
            <person name="Tian J.H."/>
            <person name="Sheng Y."/>
            <person name="Liu T."/>
            <person name="Pan Y.S."/>
            <person name="Xia L.Y."/>
            <person name="Li J."/>
            <person name="Zhao F."/>
            <person name="Cao W.C."/>
        </authorList>
    </citation>
    <scope>NUCLEOTIDE SEQUENCE</scope>
    <source>
        <strain evidence="2">Rsan-2018</strain>
    </source>
</reference>